<dbReference type="GO" id="GO:0030127">
    <property type="term" value="C:COPII vesicle coat"/>
    <property type="evidence" value="ECO:0007669"/>
    <property type="project" value="InterPro"/>
</dbReference>
<dbReference type="InterPro" id="IPR006900">
    <property type="entry name" value="Sec23/24_helical_dom"/>
</dbReference>
<evidence type="ECO:0000259" key="7">
    <source>
        <dbReference type="Pfam" id="PF04815"/>
    </source>
</evidence>
<dbReference type="GO" id="GO:0006886">
    <property type="term" value="P:intracellular protein transport"/>
    <property type="evidence" value="ECO:0007669"/>
    <property type="project" value="InterPro"/>
</dbReference>
<dbReference type="InterPro" id="IPR036175">
    <property type="entry name" value="Sec23/24_helical_dom_sf"/>
</dbReference>
<feature type="non-terminal residue" evidence="9">
    <location>
        <position position="1183"/>
    </location>
</feature>
<dbReference type="SUPFAM" id="SSF81811">
    <property type="entry name" value="Helical domain of Sec23/24"/>
    <property type="match status" value="1"/>
</dbReference>
<comment type="caution">
    <text evidence="9">The sequence shown here is derived from an EMBL/GenBank/DDBJ whole genome shotgun (WGS) entry which is preliminary data.</text>
</comment>
<evidence type="ECO:0000256" key="4">
    <source>
        <dbReference type="SAM" id="MobiDB-lite"/>
    </source>
</evidence>
<evidence type="ECO:0000259" key="5">
    <source>
        <dbReference type="Pfam" id="PF04810"/>
    </source>
</evidence>
<name>A0AAN8X3H9_HALRR</name>
<feature type="compositionally biased region" description="Pro residues" evidence="4">
    <location>
        <begin position="81"/>
        <end position="114"/>
    </location>
</feature>
<evidence type="ECO:0000259" key="8">
    <source>
        <dbReference type="Pfam" id="PF08033"/>
    </source>
</evidence>
<feature type="domain" description="Sec23/Sec24 trunk" evidence="6">
    <location>
        <begin position="720"/>
        <end position="964"/>
    </location>
</feature>
<dbReference type="InterPro" id="IPR036465">
    <property type="entry name" value="vWFA_dom_sf"/>
</dbReference>
<keyword evidence="10" id="KW-1185">Reference proteome</keyword>
<dbReference type="InterPro" id="IPR006895">
    <property type="entry name" value="Znf_Sec23_Sec24"/>
</dbReference>
<feature type="domain" description="Zinc finger Sec23/Sec24-type" evidence="5">
    <location>
        <begin position="643"/>
        <end position="681"/>
    </location>
</feature>
<dbReference type="Pfam" id="PF04811">
    <property type="entry name" value="Sec23_trunk"/>
    <property type="match status" value="1"/>
</dbReference>
<dbReference type="SUPFAM" id="SSF82919">
    <property type="entry name" value="Zn-finger domain of Sec23/24"/>
    <property type="match status" value="1"/>
</dbReference>
<dbReference type="Gene3D" id="3.40.50.410">
    <property type="entry name" value="von Willebrand factor, type A domain"/>
    <property type="match status" value="1"/>
</dbReference>
<reference evidence="9 10" key="1">
    <citation type="submission" date="2023-11" db="EMBL/GenBank/DDBJ databases">
        <title>Halocaridina rubra genome assembly.</title>
        <authorList>
            <person name="Smith C."/>
        </authorList>
    </citation>
    <scope>NUCLEOTIDE SEQUENCE [LARGE SCALE GENOMIC DNA]</scope>
    <source>
        <strain evidence="9">EP-1</strain>
        <tissue evidence="9">Whole</tissue>
    </source>
</reference>
<evidence type="ECO:0000256" key="2">
    <source>
        <dbReference type="ARBA" id="ARBA00022448"/>
    </source>
</evidence>
<dbReference type="SUPFAM" id="SSF81995">
    <property type="entry name" value="beta-sandwich domain of Sec23/24"/>
    <property type="match status" value="1"/>
</dbReference>
<feature type="compositionally biased region" description="Gly residues" evidence="4">
    <location>
        <begin position="159"/>
        <end position="168"/>
    </location>
</feature>
<dbReference type="PANTHER" id="PTHR13803:SF4">
    <property type="entry name" value="SECRETORY 24CD, ISOFORM C"/>
    <property type="match status" value="1"/>
</dbReference>
<feature type="compositionally biased region" description="Pro residues" evidence="4">
    <location>
        <begin position="169"/>
        <end position="270"/>
    </location>
</feature>
<dbReference type="AlphaFoldDB" id="A0AAN8X3H9"/>
<dbReference type="Pfam" id="PF08033">
    <property type="entry name" value="Sec23_BS"/>
    <property type="match status" value="1"/>
</dbReference>
<gene>
    <name evidence="9" type="primary">SEC24C</name>
    <name evidence="9" type="ORF">SK128_024735</name>
</gene>
<dbReference type="InterPro" id="IPR036174">
    <property type="entry name" value="Znf_Sec23_Sec24_sf"/>
</dbReference>
<comment type="similarity">
    <text evidence="1">Belongs to the SEC23/SEC24 family. SEC24 subfamily.</text>
</comment>
<feature type="compositionally biased region" description="Gly residues" evidence="4">
    <location>
        <begin position="271"/>
        <end position="280"/>
    </location>
</feature>
<feature type="compositionally biased region" description="Pro residues" evidence="4">
    <location>
        <begin position="281"/>
        <end position="334"/>
    </location>
</feature>
<feature type="compositionally biased region" description="Low complexity" evidence="4">
    <location>
        <begin position="70"/>
        <end position="80"/>
    </location>
</feature>
<evidence type="ECO:0000256" key="1">
    <source>
        <dbReference type="ARBA" id="ARBA00008334"/>
    </source>
</evidence>
<feature type="compositionally biased region" description="Pro residues" evidence="4">
    <location>
        <begin position="52"/>
        <end position="65"/>
    </location>
</feature>
<dbReference type="Gene3D" id="2.60.40.1670">
    <property type="entry name" value="beta-sandwich domain of Sec23/24"/>
    <property type="match status" value="1"/>
</dbReference>
<dbReference type="Pfam" id="PF04810">
    <property type="entry name" value="zf-Sec23_Sec24"/>
    <property type="match status" value="1"/>
</dbReference>
<dbReference type="Gene3D" id="2.30.30.380">
    <property type="entry name" value="Zn-finger domain of Sec23/24"/>
    <property type="match status" value="1"/>
</dbReference>
<feature type="compositionally biased region" description="Pro residues" evidence="4">
    <location>
        <begin position="381"/>
        <end position="392"/>
    </location>
</feature>
<dbReference type="InterPro" id="IPR006896">
    <property type="entry name" value="Sec23/24_trunk_dom"/>
</dbReference>
<feature type="compositionally biased region" description="Polar residues" evidence="4">
    <location>
        <begin position="13"/>
        <end position="25"/>
    </location>
</feature>
<feature type="compositionally biased region" description="Low complexity" evidence="4">
    <location>
        <begin position="403"/>
        <end position="428"/>
    </location>
</feature>
<sequence>MGPNPMANGLPGSLQNGPLHSQSATPSPGLLPGKPGGPPGGSPMVPSVRSPMGPPGGPPVGPPGGPSLGGPPSRLPMALPGGPPLGPPGGPPHGPLGGPPNGPPGGPPHGPPGRTPQGTPGGPPLGPPGGHLQSLPGGPPQGPPRGSPQGPTGGPPQGSPGGHSQGLPGGPPQGLPGGPPQSLPGGPPQGLPGGPPQGLPGGPPQGLPGGPPQGLPGGPPQGLPGGPPQGLPGGPPQGLPGGPPQDLPGGPPQGLPGGPPQGLPGGPPQGLPGGPSQGLPGGPPQVLPGGPPQGLPGGPPQGLPGGPPQGLPGGPPQGLPGGPPQGLPGGPPQGLPGGPTLSLPGGPMQGPLGGLPAQSPTGTSHPGFPSGPPTSMQGGPAPGPPMGPPGGPPVGNAGGPFGGLPSQFPGAPSSSSAPPTSGSVASPGMQPGIPTSSIAGPGGMKPNMPPSSMAGPPMGMHQNMPPTSMGPPGRMQQGYPPTSMGSGPGMPPPPSHGMGQPPDSGMPPVNGTGGMKGRYPGAQAPPPASSGSYPGAPQGPRRLNPDDMPSPLQVMEEDQRCRSGEFFTNMKGQVPPLVTTDFTVRDGGNSSPEYIRSTMYSIPHTPDMLKQTNVPFSIVLSPMAEVPATDSPLYVGTSLTNGPVRCNRCKGYMSPLMQFMDGGQKYQCKLCRGIIEVPREYFCHMDGQGSRADRYQRAELCCGTYEYIATAEYCREKTLPKEPAFIFIFEMTQLMMQRGIIQLLCQNMKEIIQHLPRDTVNGVQSPESNIQIGFITYDSNVHFYKLDGQSPEMCVMCDRDEMFVPLSGGILCDAKVAAENIDKLMETIPENFVNTRETSGVMGCAIRAGMEALKASGRVGKMFVFHSSLPAGGGHGGLKMREDRKLLGTEKEKSILTPQTTYYNNLGQDMVAVGGSVDIYMFNDSYVDLASIGQAARLTGGQVYKYAFFQSNRDGPRLLEDLKLNIGRQIGFDAVMRVRTSQGVRPVEFFGHFFMSNTTDIELASIDSSKGIAVEIKHDDKITDEDGVYIQAALLYTSCSGQRRLRIINLALSICSQMADLYKNCDLDTLMNFFGKQAVARLLESSAKQVKENLISRTANILACYRKNCASPSSAGQLILPEMMKLLPLYINCLNRCDAVSGGQDITCDERSLQMYTLTAMTVDMSVVYFYPRLIPLSDDDPQ</sequence>
<organism evidence="9 10">
    <name type="scientific">Halocaridina rubra</name>
    <name type="common">Hawaiian red shrimp</name>
    <dbReference type="NCBI Taxonomy" id="373956"/>
    <lineage>
        <taxon>Eukaryota</taxon>
        <taxon>Metazoa</taxon>
        <taxon>Ecdysozoa</taxon>
        <taxon>Arthropoda</taxon>
        <taxon>Crustacea</taxon>
        <taxon>Multicrustacea</taxon>
        <taxon>Malacostraca</taxon>
        <taxon>Eumalacostraca</taxon>
        <taxon>Eucarida</taxon>
        <taxon>Decapoda</taxon>
        <taxon>Pleocyemata</taxon>
        <taxon>Caridea</taxon>
        <taxon>Atyoidea</taxon>
        <taxon>Atyidae</taxon>
        <taxon>Halocaridina</taxon>
    </lineage>
</organism>
<accession>A0AAN8X3H9</accession>
<evidence type="ECO:0000256" key="3">
    <source>
        <dbReference type="ARBA" id="ARBA00022927"/>
    </source>
</evidence>
<dbReference type="SUPFAM" id="SSF53300">
    <property type="entry name" value="vWA-like"/>
    <property type="match status" value="1"/>
</dbReference>
<feature type="region of interest" description="Disordered" evidence="4">
    <location>
        <begin position="1"/>
        <end position="552"/>
    </location>
</feature>
<dbReference type="GO" id="GO:0008270">
    <property type="term" value="F:zinc ion binding"/>
    <property type="evidence" value="ECO:0007669"/>
    <property type="project" value="InterPro"/>
</dbReference>
<feature type="domain" description="Sec23/Sec24 helical" evidence="7">
    <location>
        <begin position="1066"/>
        <end position="1167"/>
    </location>
</feature>
<feature type="compositionally biased region" description="Low complexity" evidence="4">
    <location>
        <begin position="450"/>
        <end position="460"/>
    </location>
</feature>
<dbReference type="EMBL" id="JAXCGZ010014700">
    <property type="protein sequence ID" value="KAK7071405.1"/>
    <property type="molecule type" value="Genomic_DNA"/>
</dbReference>
<dbReference type="GO" id="GO:0090110">
    <property type="term" value="P:COPII-coated vesicle cargo loading"/>
    <property type="evidence" value="ECO:0007669"/>
    <property type="project" value="TreeGrafter"/>
</dbReference>
<feature type="domain" description="Sec23/Sec24 beta-sandwich" evidence="8">
    <location>
        <begin position="971"/>
        <end position="1054"/>
    </location>
</feature>
<feature type="compositionally biased region" description="Low complexity" evidence="4">
    <location>
        <begin position="42"/>
        <end position="51"/>
    </location>
</feature>
<evidence type="ECO:0000313" key="10">
    <source>
        <dbReference type="Proteomes" id="UP001381693"/>
    </source>
</evidence>
<dbReference type="GO" id="GO:0070971">
    <property type="term" value="C:endoplasmic reticulum exit site"/>
    <property type="evidence" value="ECO:0007669"/>
    <property type="project" value="TreeGrafter"/>
</dbReference>
<evidence type="ECO:0000259" key="6">
    <source>
        <dbReference type="Pfam" id="PF04811"/>
    </source>
</evidence>
<dbReference type="InterPro" id="IPR050550">
    <property type="entry name" value="SEC23_SEC24_subfamily"/>
</dbReference>
<feature type="compositionally biased region" description="Low complexity" evidence="4">
    <location>
        <begin position="529"/>
        <end position="540"/>
    </location>
</feature>
<dbReference type="GO" id="GO:0000149">
    <property type="term" value="F:SNARE binding"/>
    <property type="evidence" value="ECO:0007669"/>
    <property type="project" value="TreeGrafter"/>
</dbReference>
<protein>
    <submittedName>
        <fullName evidence="9">Protein transport protein Sec24C</fullName>
    </submittedName>
</protein>
<dbReference type="Gene3D" id="1.20.120.730">
    <property type="entry name" value="Sec23/Sec24 helical domain"/>
    <property type="match status" value="1"/>
</dbReference>
<feature type="compositionally biased region" description="Pro residues" evidence="4">
    <location>
        <begin position="137"/>
        <end position="146"/>
    </location>
</feature>
<dbReference type="Pfam" id="PF04815">
    <property type="entry name" value="Sec23_helical"/>
    <property type="match status" value="1"/>
</dbReference>
<proteinExistence type="inferred from homology"/>
<dbReference type="PANTHER" id="PTHR13803">
    <property type="entry name" value="SEC24-RELATED PROTEIN"/>
    <property type="match status" value="1"/>
</dbReference>
<evidence type="ECO:0000313" key="9">
    <source>
        <dbReference type="EMBL" id="KAK7071405.1"/>
    </source>
</evidence>
<dbReference type="Proteomes" id="UP001381693">
    <property type="component" value="Unassembled WGS sequence"/>
</dbReference>
<keyword evidence="3" id="KW-0653">Protein transport</keyword>
<dbReference type="InterPro" id="IPR012990">
    <property type="entry name" value="Beta-sandwich_Sec23_24"/>
</dbReference>
<keyword evidence="2" id="KW-0813">Transport</keyword>